<organism evidence="1 2">
    <name type="scientific">Clostridium homopropionicum DSM 5847</name>
    <dbReference type="NCBI Taxonomy" id="1121318"/>
    <lineage>
        <taxon>Bacteria</taxon>
        <taxon>Bacillati</taxon>
        <taxon>Bacillota</taxon>
        <taxon>Clostridia</taxon>
        <taxon>Eubacteriales</taxon>
        <taxon>Clostridiaceae</taxon>
        <taxon>Clostridium</taxon>
    </lineage>
</organism>
<dbReference type="PIRSF" id="PIRSF033595">
    <property type="entry name" value="UCP033595"/>
    <property type="match status" value="1"/>
</dbReference>
<dbReference type="PATRIC" id="fig|1121318.3.peg.1728"/>
<comment type="caution">
    <text evidence="1">The sequence shown here is derived from an EMBL/GenBank/DDBJ whole genome shotgun (WGS) entry which is preliminary data.</text>
</comment>
<name>A0A0L6Z9I0_9CLOT</name>
<protein>
    <submittedName>
        <fullName evidence="1">Uncharacterized protein</fullName>
    </submittedName>
</protein>
<evidence type="ECO:0000313" key="2">
    <source>
        <dbReference type="Proteomes" id="UP000037043"/>
    </source>
</evidence>
<dbReference type="InterPro" id="IPR017016">
    <property type="entry name" value="UCP033595"/>
</dbReference>
<evidence type="ECO:0000313" key="1">
    <source>
        <dbReference type="EMBL" id="KOA19624.1"/>
    </source>
</evidence>
<accession>A0A0L6Z9I0</accession>
<dbReference type="Proteomes" id="UP000037043">
    <property type="component" value="Unassembled WGS sequence"/>
</dbReference>
<keyword evidence="2" id="KW-1185">Reference proteome</keyword>
<sequence length="116" mass="13857">MLVVENLIRSEINENIQYNYSYRIIKDKISFSEFDKLDIQSYGIEVERQDLIDGKLFKVERELIKCISPHRHKVHNLVKMLYDNLVSPIHVVDVVGEYIDEYITDYDEILKDIYIC</sequence>
<dbReference type="RefSeq" id="WP_052221269.1">
    <property type="nucleotide sequence ID" value="NZ_LHUR01000022.1"/>
</dbReference>
<gene>
    <name evidence="1" type="ORF">CLHOM_17130</name>
</gene>
<dbReference type="AlphaFoldDB" id="A0A0L6Z9I0"/>
<dbReference type="EMBL" id="LHUR01000022">
    <property type="protein sequence ID" value="KOA19624.1"/>
    <property type="molecule type" value="Genomic_DNA"/>
</dbReference>
<proteinExistence type="predicted"/>
<reference evidence="2" key="1">
    <citation type="submission" date="2015-08" db="EMBL/GenBank/DDBJ databases">
        <title>Genome sequence of the strict anaerobe Clostridium homopropionicum LuHBu1 (DSM 5847T).</title>
        <authorList>
            <person name="Poehlein A."/>
            <person name="Beck M."/>
            <person name="Schiel-Bengelsdorf B."/>
            <person name="Bengelsdorf F.R."/>
            <person name="Daniel R."/>
            <person name="Duerre P."/>
        </authorList>
    </citation>
    <scope>NUCLEOTIDE SEQUENCE [LARGE SCALE GENOMIC DNA]</scope>
    <source>
        <strain evidence="2">DSM 5847</strain>
    </source>
</reference>
<dbReference type="Pfam" id="PF20124">
    <property type="entry name" value="DUF6514"/>
    <property type="match status" value="1"/>
</dbReference>
<dbReference type="STRING" id="36844.SAMN04488501_102280"/>